<dbReference type="Proteomes" id="UP000005596">
    <property type="component" value="Unassembled WGS sequence"/>
</dbReference>
<accession>A4NWZ5</accession>
<organism evidence="2 3">
    <name type="scientific">Haemophilus influenzae 22.4-21</name>
    <dbReference type="NCBI Taxonomy" id="375063"/>
    <lineage>
        <taxon>Bacteria</taxon>
        <taxon>Pseudomonadati</taxon>
        <taxon>Pseudomonadota</taxon>
        <taxon>Gammaproteobacteria</taxon>
        <taxon>Pasteurellales</taxon>
        <taxon>Pasteurellaceae</taxon>
        <taxon>Haemophilus</taxon>
    </lineage>
</organism>
<reference evidence="2 3" key="1">
    <citation type="journal article" date="2007" name="Genome Biol.">
        <title>Characterization and modeling of the Haemophilus influenzae core and supragenomes based on the complete genomic sequences of Rd and 12 clinical nontypeable strains.</title>
        <authorList>
            <person name="Hogg J.S."/>
            <person name="Hu F.Z."/>
            <person name="Janto B."/>
            <person name="Boissy R."/>
            <person name="Hayes J."/>
            <person name="Keefe R."/>
            <person name="Post J.C."/>
            <person name="Ehrlich G.D."/>
        </authorList>
    </citation>
    <scope>NUCLEOTIDE SEQUENCE [LARGE SCALE GENOMIC DNA]</scope>
    <source>
        <strain evidence="2 3">22.4-21</strain>
    </source>
</reference>
<protein>
    <submittedName>
        <fullName evidence="2">Uncharacterized protein</fullName>
    </submittedName>
</protein>
<dbReference type="BioCyc" id="HINF375063:G119K-861-MONOMER"/>
<feature type="compositionally biased region" description="Acidic residues" evidence="1">
    <location>
        <begin position="1"/>
        <end position="13"/>
    </location>
</feature>
<feature type="non-terminal residue" evidence="2">
    <location>
        <position position="1"/>
    </location>
</feature>
<sequence length="20" mass="2617">DWDDDWTEEDDERIEFIYKP</sequence>
<evidence type="ECO:0000313" key="3">
    <source>
        <dbReference type="Proteomes" id="UP000005596"/>
    </source>
</evidence>
<proteinExistence type="predicted"/>
<evidence type="ECO:0000256" key="1">
    <source>
        <dbReference type="SAM" id="MobiDB-lite"/>
    </source>
</evidence>
<name>A4NWZ5_HAEIF</name>
<dbReference type="AlphaFoldDB" id="A4NWZ5"/>
<evidence type="ECO:0000313" key="2">
    <source>
        <dbReference type="EMBL" id="EDK14366.1"/>
    </source>
</evidence>
<feature type="region of interest" description="Disordered" evidence="1">
    <location>
        <begin position="1"/>
        <end position="20"/>
    </location>
</feature>
<gene>
    <name evidence="2" type="ORF">CGSHiR3021_07962</name>
</gene>
<dbReference type="EMBL" id="AAZJ01000003">
    <property type="protein sequence ID" value="EDK14366.1"/>
    <property type="molecule type" value="Genomic_DNA"/>
</dbReference>